<keyword evidence="2" id="KW-0326">Glycosidase</keyword>
<evidence type="ECO:0000256" key="1">
    <source>
        <dbReference type="ARBA" id="ARBA00022801"/>
    </source>
</evidence>
<dbReference type="Gene3D" id="3.90.245.10">
    <property type="entry name" value="Ribonucleoside hydrolase-like"/>
    <property type="match status" value="1"/>
</dbReference>
<dbReference type="InterPro" id="IPR001910">
    <property type="entry name" value="Inosine/uridine_hydrolase_dom"/>
</dbReference>
<protein>
    <submittedName>
        <fullName evidence="4">Nucleoside hydrolase</fullName>
    </submittedName>
</protein>
<dbReference type="RefSeq" id="WP_118889702.1">
    <property type="nucleotide sequence ID" value="NZ_PHUT01000009.1"/>
</dbReference>
<dbReference type="SUPFAM" id="SSF53590">
    <property type="entry name" value="Nucleoside hydrolase"/>
    <property type="match status" value="1"/>
</dbReference>
<name>A0A417YF80_9BACI</name>
<dbReference type="OrthoDB" id="9797882at2"/>
<accession>A0A417YF80</accession>
<dbReference type="CDD" id="cd00455">
    <property type="entry name" value="nuc_hydro"/>
    <property type="match status" value="1"/>
</dbReference>
<dbReference type="InterPro" id="IPR023186">
    <property type="entry name" value="IUNH"/>
</dbReference>
<sequence length="324" mass="36677">MAKKVLLFGDIGIDDTIAILYAYMNDEIDIVGMVADYGNISRENALANIQYVRSLFDSEEIENVKIIVGAEIPMTGELPEYVPEIHGEYGLGPIIPETDGQDGVSENFHDIVEIIEQYQDELVIVNIGRLTSLATMFLLYPDLMRKIKSYYIMGGAFWVPGNVTAVSEANFHGDPVAAQLVLSNTNNNVTIIPLNVTQQAIATPEMVDYIDQVGELPMVKTLLDYYYDYYKERDPNIQGSPLHDVLTLMAINQEDMFTFQHLPVQIVQAREGTERGQSIADIRPYSNMEEEAEEEIRTHRIAFGLDYPKFYTRFMTVMSGQRFD</sequence>
<evidence type="ECO:0000313" key="4">
    <source>
        <dbReference type="EMBL" id="RHW31306.1"/>
    </source>
</evidence>
<dbReference type="PANTHER" id="PTHR12304:SF4">
    <property type="entry name" value="URIDINE NUCLEOSIDASE"/>
    <property type="match status" value="1"/>
</dbReference>
<evidence type="ECO:0000259" key="3">
    <source>
        <dbReference type="Pfam" id="PF01156"/>
    </source>
</evidence>
<proteinExistence type="predicted"/>
<dbReference type="GO" id="GO:0006152">
    <property type="term" value="P:purine nucleoside catabolic process"/>
    <property type="evidence" value="ECO:0007669"/>
    <property type="project" value="TreeGrafter"/>
</dbReference>
<dbReference type="AlphaFoldDB" id="A0A417YF80"/>
<dbReference type="PANTHER" id="PTHR12304">
    <property type="entry name" value="INOSINE-URIDINE PREFERRING NUCLEOSIDE HYDROLASE"/>
    <property type="match status" value="1"/>
</dbReference>
<comment type="caution">
    <text evidence="4">The sequence shown here is derived from an EMBL/GenBank/DDBJ whole genome shotgun (WGS) entry which is preliminary data.</text>
</comment>
<feature type="domain" description="Inosine/uridine-preferring nucleoside hydrolase" evidence="3">
    <location>
        <begin position="5"/>
        <end position="311"/>
    </location>
</feature>
<keyword evidence="5" id="KW-1185">Reference proteome</keyword>
<dbReference type="GO" id="GO:0005829">
    <property type="term" value="C:cytosol"/>
    <property type="evidence" value="ECO:0007669"/>
    <property type="project" value="TreeGrafter"/>
</dbReference>
<dbReference type="EMBL" id="QWEH01000009">
    <property type="protein sequence ID" value="RHW31306.1"/>
    <property type="molecule type" value="Genomic_DNA"/>
</dbReference>
<keyword evidence="1 4" id="KW-0378">Hydrolase</keyword>
<gene>
    <name evidence="4" type="ORF">D1B32_14000</name>
</gene>
<evidence type="ECO:0000256" key="2">
    <source>
        <dbReference type="ARBA" id="ARBA00023295"/>
    </source>
</evidence>
<organism evidence="4 5">
    <name type="scientific">Oceanobacillus profundus</name>
    <dbReference type="NCBI Taxonomy" id="372463"/>
    <lineage>
        <taxon>Bacteria</taxon>
        <taxon>Bacillati</taxon>
        <taxon>Bacillota</taxon>
        <taxon>Bacilli</taxon>
        <taxon>Bacillales</taxon>
        <taxon>Bacillaceae</taxon>
        <taxon>Oceanobacillus</taxon>
    </lineage>
</organism>
<dbReference type="Proteomes" id="UP000285456">
    <property type="component" value="Unassembled WGS sequence"/>
</dbReference>
<dbReference type="GO" id="GO:0008477">
    <property type="term" value="F:purine nucleosidase activity"/>
    <property type="evidence" value="ECO:0007669"/>
    <property type="project" value="TreeGrafter"/>
</dbReference>
<evidence type="ECO:0000313" key="5">
    <source>
        <dbReference type="Proteomes" id="UP000285456"/>
    </source>
</evidence>
<dbReference type="Pfam" id="PF01156">
    <property type="entry name" value="IU_nuc_hydro"/>
    <property type="match status" value="1"/>
</dbReference>
<dbReference type="InterPro" id="IPR036452">
    <property type="entry name" value="Ribo_hydro-like"/>
</dbReference>
<reference evidence="4 5" key="1">
    <citation type="journal article" date="2007" name="Int. J. Syst. Evol. Microbiol.">
        <title>Oceanobacillus profundus sp. nov., isolated from a deep-sea sediment core.</title>
        <authorList>
            <person name="Kim Y.G."/>
            <person name="Choi D.H."/>
            <person name="Hyun S."/>
            <person name="Cho B.C."/>
        </authorList>
    </citation>
    <scope>NUCLEOTIDE SEQUENCE [LARGE SCALE GENOMIC DNA]</scope>
    <source>
        <strain evidence="4 5">DSM 18246</strain>
    </source>
</reference>